<gene>
    <name evidence="2" type="ORF">PSECIP111854_04038</name>
    <name evidence="3" type="ORF">PSECIP111951_04078</name>
</gene>
<dbReference type="GO" id="GO:0005975">
    <property type="term" value="P:carbohydrate metabolic process"/>
    <property type="evidence" value="ECO:0007669"/>
    <property type="project" value="InterPro"/>
</dbReference>
<dbReference type="SUPFAM" id="SSF88713">
    <property type="entry name" value="Glycoside hydrolase/deacetylase"/>
    <property type="match status" value="1"/>
</dbReference>
<sequence length="220" mass="25435">MLDEKPCASILKINNYAKFRQYINRGIILGGVNEKGACITFDDGPSIYSFSMLNILRRHNVKATFFMLGEKIISNIDVVREVLNDGHDIAVHGMHHIPVTNLDDNIFMKSIDIFEGLCEEHNIQYKKAFRPPFGEIDEQKLKLLMQRGYKVILWSFDSLDWQRNSMQMITEISSLDDFNHTYLFHDGAITPGSRLETMKALEHLILTCENNDCDFVKSKW</sequence>
<keyword evidence="2" id="KW-0378">Hydrolase</keyword>
<evidence type="ECO:0000313" key="5">
    <source>
        <dbReference type="Proteomes" id="UP001152485"/>
    </source>
</evidence>
<dbReference type="Proteomes" id="UP001152485">
    <property type="component" value="Unassembled WGS sequence"/>
</dbReference>
<reference evidence="2 5" key="1">
    <citation type="submission" date="2022-07" db="EMBL/GenBank/DDBJ databases">
        <authorList>
            <person name="Criscuolo A."/>
        </authorList>
    </citation>
    <scope>NUCLEOTIDE SEQUENCE</scope>
    <source>
        <strain evidence="5">CIP 111951</strain>
        <strain evidence="2">CIP111854</strain>
        <strain evidence="3">CIP111951</strain>
    </source>
</reference>
<evidence type="ECO:0000259" key="1">
    <source>
        <dbReference type="PROSITE" id="PS51677"/>
    </source>
</evidence>
<dbReference type="EMBL" id="CAMAPD010000034">
    <property type="protein sequence ID" value="CAH9068229.1"/>
    <property type="molecule type" value="Genomic_DNA"/>
</dbReference>
<dbReference type="EC" id="3.5.1.104" evidence="2"/>
<evidence type="ECO:0000313" key="4">
    <source>
        <dbReference type="Proteomes" id="UP001152467"/>
    </source>
</evidence>
<dbReference type="InterPro" id="IPR002509">
    <property type="entry name" value="NODB_dom"/>
</dbReference>
<dbReference type="EMBL" id="CAMAPC010000030">
    <property type="protein sequence ID" value="CAH9067174.1"/>
    <property type="molecule type" value="Genomic_DNA"/>
</dbReference>
<feature type="domain" description="NodB homology" evidence="1">
    <location>
        <begin position="35"/>
        <end position="216"/>
    </location>
</feature>
<dbReference type="Proteomes" id="UP001152467">
    <property type="component" value="Unassembled WGS sequence"/>
</dbReference>
<dbReference type="GO" id="GO:0016810">
    <property type="term" value="F:hydrolase activity, acting on carbon-nitrogen (but not peptide) bonds"/>
    <property type="evidence" value="ECO:0007669"/>
    <property type="project" value="InterPro"/>
</dbReference>
<dbReference type="AlphaFoldDB" id="A0A9W4R405"/>
<dbReference type="Pfam" id="PF01522">
    <property type="entry name" value="Polysacc_deac_1"/>
    <property type="match status" value="1"/>
</dbReference>
<protein>
    <submittedName>
        <fullName evidence="2">Peptidoglycan-N-acetylglucosamine deacetylase</fullName>
        <ecNumber evidence="2">3.5.1.104</ecNumber>
    </submittedName>
</protein>
<evidence type="ECO:0000313" key="3">
    <source>
        <dbReference type="EMBL" id="CAH9068229.1"/>
    </source>
</evidence>
<evidence type="ECO:0000313" key="2">
    <source>
        <dbReference type="EMBL" id="CAH9067174.1"/>
    </source>
</evidence>
<dbReference type="Gene3D" id="3.20.20.370">
    <property type="entry name" value="Glycoside hydrolase/deacetylase"/>
    <property type="match status" value="1"/>
</dbReference>
<keyword evidence="4" id="KW-1185">Reference proteome</keyword>
<dbReference type="PANTHER" id="PTHR10587">
    <property type="entry name" value="GLYCOSYL TRANSFERASE-RELATED"/>
    <property type="match status" value="1"/>
</dbReference>
<proteinExistence type="predicted"/>
<dbReference type="PROSITE" id="PS51677">
    <property type="entry name" value="NODB"/>
    <property type="match status" value="1"/>
</dbReference>
<dbReference type="InterPro" id="IPR050248">
    <property type="entry name" value="Polysacc_deacetylase_ArnD"/>
</dbReference>
<dbReference type="CDD" id="cd10917">
    <property type="entry name" value="CE4_NodB_like_6s_7s"/>
    <property type="match status" value="1"/>
</dbReference>
<name>A0A9W4R405_9GAMM</name>
<dbReference type="InterPro" id="IPR011330">
    <property type="entry name" value="Glyco_hydro/deAcase_b/a-brl"/>
</dbReference>
<organism evidence="2 4">
    <name type="scientific">Pseudoalteromonas holothuriae</name>
    <dbReference type="NCBI Taxonomy" id="2963714"/>
    <lineage>
        <taxon>Bacteria</taxon>
        <taxon>Pseudomonadati</taxon>
        <taxon>Pseudomonadota</taxon>
        <taxon>Gammaproteobacteria</taxon>
        <taxon>Alteromonadales</taxon>
        <taxon>Pseudoalteromonadaceae</taxon>
        <taxon>Pseudoalteromonas</taxon>
    </lineage>
</organism>
<accession>A0A9W4R405</accession>
<comment type="caution">
    <text evidence="2">The sequence shown here is derived from an EMBL/GenBank/DDBJ whole genome shotgun (WGS) entry which is preliminary data.</text>
</comment>
<dbReference type="RefSeq" id="WP_261595390.1">
    <property type="nucleotide sequence ID" value="NZ_CAMAPC010000030.1"/>
</dbReference>